<feature type="domain" description="Polysaccharide pyruvyl transferase" evidence="1">
    <location>
        <begin position="13"/>
        <end position="316"/>
    </location>
</feature>
<evidence type="ECO:0000259" key="1">
    <source>
        <dbReference type="Pfam" id="PF04230"/>
    </source>
</evidence>
<dbReference type="Proteomes" id="UP000184147">
    <property type="component" value="Unassembled WGS sequence"/>
</dbReference>
<dbReference type="OrthoDB" id="1814359at2"/>
<dbReference type="RefSeq" id="WP_073364051.1">
    <property type="nucleotide sequence ID" value="NZ_FQVQ01000012.1"/>
</dbReference>
<dbReference type="Pfam" id="PF04230">
    <property type="entry name" value="PS_pyruv_trans"/>
    <property type="match status" value="1"/>
</dbReference>
<sequence length="384" mass="42839">MKVLLFYHGGSLNRGCEAIVRSAVGIIQKSMPEAHLGLASMAPDTDRLFEGTLTIHDVRRTTIAKYSLPWLKSALSVKLFRDDSPMHRYQNEALLALIPQYDLFLSIGGDNYCYGEQPWLYVVDREIKKAGKKLILWGASIGPEDLSPAKVSDLKQFDLLLVRETLTQAALQEAGIPNVQLCADGAFTMEKELLPLPEGWLEGNTLGFNYSPLVWQRNPQSKAAALALVQHILATTDMAVCLTPHVIIPGNDDYAVLEEFKSHFSSEPRVILLPNTLNAIQYKGYIARMRFFIGARTHATIAAYSNYVPTLVLGYSIKSKGIAKDLFGYERMVLSIDQIADTDLLIAQFDALLREENELRQALMQRIPEIQALSWSAGDALKRL</sequence>
<keyword evidence="3" id="KW-1185">Reference proteome</keyword>
<organism evidence="2 3">
    <name type="scientific">Flavobacterium fontis</name>
    <dbReference type="NCBI Taxonomy" id="1124188"/>
    <lineage>
        <taxon>Bacteria</taxon>
        <taxon>Pseudomonadati</taxon>
        <taxon>Bacteroidota</taxon>
        <taxon>Flavobacteriia</taxon>
        <taxon>Flavobacteriales</taxon>
        <taxon>Flavobacteriaceae</taxon>
        <taxon>Flavobacterium</taxon>
    </lineage>
</organism>
<reference evidence="2 3" key="1">
    <citation type="submission" date="2016-11" db="EMBL/GenBank/DDBJ databases">
        <authorList>
            <person name="Jaros S."/>
            <person name="Januszkiewicz K."/>
            <person name="Wedrychowicz H."/>
        </authorList>
    </citation>
    <scope>NUCLEOTIDE SEQUENCE [LARGE SCALE GENOMIC DNA]</scope>
    <source>
        <strain evidence="2 3">DSM 25660</strain>
    </source>
</reference>
<dbReference type="InterPro" id="IPR007345">
    <property type="entry name" value="Polysacch_pyruvyl_Trfase"/>
</dbReference>
<dbReference type="EMBL" id="FQVQ01000012">
    <property type="protein sequence ID" value="SHF56796.1"/>
    <property type="molecule type" value="Genomic_DNA"/>
</dbReference>
<dbReference type="GO" id="GO:0016740">
    <property type="term" value="F:transferase activity"/>
    <property type="evidence" value="ECO:0007669"/>
    <property type="project" value="UniProtKB-KW"/>
</dbReference>
<name>A0A1M5CQ42_9FLAO</name>
<evidence type="ECO:0000313" key="2">
    <source>
        <dbReference type="EMBL" id="SHF56796.1"/>
    </source>
</evidence>
<keyword evidence="2" id="KW-0808">Transferase</keyword>
<accession>A0A1M5CQ42</accession>
<evidence type="ECO:0000313" key="3">
    <source>
        <dbReference type="Proteomes" id="UP000184147"/>
    </source>
</evidence>
<dbReference type="PANTHER" id="PTHR36836">
    <property type="entry name" value="COLANIC ACID BIOSYNTHESIS PROTEIN WCAK"/>
    <property type="match status" value="1"/>
</dbReference>
<dbReference type="AlphaFoldDB" id="A0A1M5CQ42"/>
<protein>
    <submittedName>
        <fullName evidence="2">Polysaccharide pyruvyl transferase family protein WcaK</fullName>
    </submittedName>
</protein>
<dbReference type="STRING" id="1124188.SAMN05444377_11291"/>
<proteinExistence type="predicted"/>
<dbReference type="PANTHER" id="PTHR36836:SF1">
    <property type="entry name" value="COLANIC ACID BIOSYNTHESIS PROTEIN WCAK"/>
    <property type="match status" value="1"/>
</dbReference>
<gene>
    <name evidence="2" type="ORF">SAMN05444377_11291</name>
</gene>